<dbReference type="Pfam" id="PF00271">
    <property type="entry name" value="Helicase_C"/>
    <property type="match status" value="1"/>
</dbReference>
<gene>
    <name evidence="26" type="ORF">ABL_00969</name>
</gene>
<dbReference type="VEuPathDB" id="FungiDB:ATCC64974_60960"/>
<keyword evidence="7" id="KW-0235">DNA replication</keyword>
<dbReference type="VEuPathDB" id="FungiDB:ATCC64974_60970"/>
<evidence type="ECO:0000256" key="19">
    <source>
        <dbReference type="ARBA" id="ARBA00038583"/>
    </source>
</evidence>
<evidence type="ECO:0000256" key="14">
    <source>
        <dbReference type="ARBA" id="ARBA00022840"/>
    </source>
</evidence>
<dbReference type="SUPFAM" id="SSF56672">
    <property type="entry name" value="DNA/RNA polymerases"/>
    <property type="match status" value="1"/>
</dbReference>
<protein>
    <submittedName>
        <fullName evidence="26">DNA polymerase alpha catalytic subunit</fullName>
    </submittedName>
</protein>
<dbReference type="GO" id="GO:0009228">
    <property type="term" value="P:thiamine biosynthetic process"/>
    <property type="evidence" value="ECO:0007669"/>
    <property type="project" value="InterPro"/>
</dbReference>
<dbReference type="InterPro" id="IPR027417">
    <property type="entry name" value="P-loop_NTPase"/>
</dbReference>
<dbReference type="Gene3D" id="3.30.70.2820">
    <property type="match status" value="1"/>
</dbReference>
<keyword evidence="14" id="KW-0067">ATP-binding</keyword>
<dbReference type="Pfam" id="PF00136">
    <property type="entry name" value="DNA_pol_B"/>
    <property type="match status" value="1"/>
</dbReference>
<evidence type="ECO:0000256" key="10">
    <source>
        <dbReference type="ARBA" id="ARBA00022771"/>
    </source>
</evidence>
<dbReference type="PROSITE" id="PS00116">
    <property type="entry name" value="DNA_POLYMERASE_B"/>
    <property type="match status" value="1"/>
</dbReference>
<dbReference type="Pfam" id="PF08996">
    <property type="entry name" value="zf-DNA_Pol"/>
    <property type="match status" value="1"/>
</dbReference>
<dbReference type="PROSITE" id="PS00039">
    <property type="entry name" value="DEAD_ATP_HELICASE"/>
    <property type="match status" value="1"/>
</dbReference>
<dbReference type="Gene3D" id="3.90.1600.10">
    <property type="entry name" value="Palm domain of DNA polymerase"/>
    <property type="match status" value="2"/>
</dbReference>
<dbReference type="GO" id="GO:0006273">
    <property type="term" value="P:lagging strand elongation"/>
    <property type="evidence" value="ECO:0007669"/>
    <property type="project" value="TreeGrafter"/>
</dbReference>
<evidence type="ECO:0000256" key="4">
    <source>
        <dbReference type="ARBA" id="ARBA00022552"/>
    </source>
</evidence>
<dbReference type="InterPro" id="IPR015088">
    <property type="entry name" value="Znf_DNA-dir_DNA_pol_B_alpha"/>
</dbReference>
<feature type="compositionally biased region" description="Basic and acidic residues" evidence="22">
    <location>
        <begin position="66"/>
        <end position="78"/>
    </location>
</feature>
<evidence type="ECO:0000256" key="9">
    <source>
        <dbReference type="ARBA" id="ARBA00022741"/>
    </source>
</evidence>
<dbReference type="FunFam" id="1.10.132.60:FF:000004">
    <property type="entry name" value="DNA polymerase"/>
    <property type="match status" value="1"/>
</dbReference>
<accession>A0A100I549</accession>
<dbReference type="InterPro" id="IPR043502">
    <property type="entry name" value="DNA/RNA_pol_sf"/>
</dbReference>
<dbReference type="GO" id="GO:0005524">
    <property type="term" value="F:ATP binding"/>
    <property type="evidence" value="ECO:0007669"/>
    <property type="project" value="UniProtKB-KW"/>
</dbReference>
<dbReference type="InterPro" id="IPR024647">
    <property type="entry name" value="DNA_pol_a_cat_su_N"/>
</dbReference>
<dbReference type="Gene3D" id="1.20.910.10">
    <property type="entry name" value="Heme oxygenase-like"/>
    <property type="match status" value="1"/>
</dbReference>
<dbReference type="InterPro" id="IPR006133">
    <property type="entry name" value="DNA-dir_DNA_pol_B_exonuc"/>
</dbReference>
<dbReference type="InterPro" id="IPR029056">
    <property type="entry name" value="Ribokinase-like"/>
</dbReference>
<feature type="domain" description="DEAD-box RNA helicase Q" evidence="25">
    <location>
        <begin position="2135"/>
        <end position="2163"/>
    </location>
</feature>
<keyword evidence="16" id="KW-0238">DNA-binding</keyword>
<dbReference type="InterPro" id="IPR006172">
    <property type="entry name" value="DNA-dir_DNA_pol_B"/>
</dbReference>
<dbReference type="OrthoDB" id="6755010at2759"/>
<evidence type="ECO:0000256" key="13">
    <source>
        <dbReference type="ARBA" id="ARBA00022833"/>
    </source>
</evidence>
<evidence type="ECO:0000256" key="22">
    <source>
        <dbReference type="SAM" id="MobiDB-lite"/>
    </source>
</evidence>
<comment type="caution">
    <text evidence="26">The sequence shown here is derived from an EMBL/GenBank/DDBJ whole genome shotgun (WGS) entry which is preliminary data.</text>
</comment>
<dbReference type="CDD" id="cd17966">
    <property type="entry name" value="DEADc_DDX5_DDX17"/>
    <property type="match status" value="1"/>
</dbReference>
<feature type="domain" description="Helicase ATP-binding" evidence="23">
    <location>
        <begin position="2166"/>
        <end position="2341"/>
    </location>
</feature>
<dbReference type="InterPro" id="IPR027574">
    <property type="entry name" value="Thiaminase_II"/>
</dbReference>
<dbReference type="InterPro" id="IPR038256">
    <property type="entry name" value="Pol_alpha_znc_sf"/>
</dbReference>
<dbReference type="VEuPathDB" id="FungiDB:ASPNIDRAFT2_1020247"/>
<dbReference type="GO" id="GO:0005658">
    <property type="term" value="C:alpha DNA polymerase:primase complex"/>
    <property type="evidence" value="ECO:0007669"/>
    <property type="project" value="UniProtKB-ARBA"/>
</dbReference>
<dbReference type="InterPro" id="IPR014014">
    <property type="entry name" value="RNA_helicase_DEAD_Q_motif"/>
</dbReference>
<dbReference type="VEuPathDB" id="FungiDB:ATCC64974_60980"/>
<evidence type="ECO:0000313" key="27">
    <source>
        <dbReference type="Proteomes" id="UP000068243"/>
    </source>
</evidence>
<dbReference type="GO" id="GO:1902975">
    <property type="term" value="P:mitotic DNA replication initiation"/>
    <property type="evidence" value="ECO:0007669"/>
    <property type="project" value="InterPro"/>
</dbReference>
<dbReference type="NCBIfam" id="TIGR04306">
    <property type="entry name" value="salvage_TenA"/>
    <property type="match status" value="1"/>
</dbReference>
<evidence type="ECO:0000256" key="1">
    <source>
        <dbReference type="ARBA" id="ARBA00004123"/>
    </source>
</evidence>
<proteinExistence type="inferred from homology"/>
<dbReference type="GO" id="GO:0003688">
    <property type="term" value="F:DNA replication origin binding"/>
    <property type="evidence" value="ECO:0007669"/>
    <property type="project" value="TreeGrafter"/>
</dbReference>
<evidence type="ECO:0000259" key="23">
    <source>
        <dbReference type="PROSITE" id="PS51192"/>
    </source>
</evidence>
<dbReference type="InterPro" id="IPR006134">
    <property type="entry name" value="DNA-dir_DNA_pol_B_multi_dom"/>
</dbReference>
<evidence type="ECO:0000256" key="17">
    <source>
        <dbReference type="ARBA" id="ARBA00023242"/>
    </source>
</evidence>
<dbReference type="SMART" id="SM00487">
    <property type="entry name" value="DEXDc"/>
    <property type="match status" value="1"/>
</dbReference>
<keyword evidence="9" id="KW-0547">Nucleotide-binding</keyword>
<dbReference type="PROSITE" id="PS51192">
    <property type="entry name" value="HELICASE_ATP_BIND_1"/>
    <property type="match status" value="1"/>
</dbReference>
<dbReference type="InterPro" id="IPR011545">
    <property type="entry name" value="DEAD/DEAH_box_helicase_dom"/>
</dbReference>
<dbReference type="NCBIfam" id="TIGR00097">
    <property type="entry name" value="HMP-P_kinase"/>
    <property type="match status" value="1"/>
</dbReference>
<dbReference type="Pfam" id="PF03104">
    <property type="entry name" value="DNA_pol_B_exo1"/>
    <property type="match status" value="1"/>
</dbReference>
<dbReference type="GO" id="GO:0003682">
    <property type="term" value="F:chromatin binding"/>
    <property type="evidence" value="ECO:0007669"/>
    <property type="project" value="TreeGrafter"/>
</dbReference>
<keyword evidence="12" id="KW-0347">Helicase</keyword>
<dbReference type="InterPro" id="IPR045846">
    <property type="entry name" value="POLBc_alpha"/>
</dbReference>
<feature type="compositionally biased region" description="Basic and acidic residues" evidence="22">
    <location>
        <begin position="180"/>
        <end position="193"/>
    </location>
</feature>
<dbReference type="Pfam" id="PF08543">
    <property type="entry name" value="Phos_pyr_kin"/>
    <property type="match status" value="1"/>
</dbReference>
<keyword evidence="3" id="KW-0690">Ribosome biogenesis</keyword>
<dbReference type="PANTHER" id="PTHR45861:SF1">
    <property type="entry name" value="DNA POLYMERASE ALPHA CATALYTIC SUBUNIT"/>
    <property type="match status" value="1"/>
</dbReference>
<evidence type="ECO:0000256" key="15">
    <source>
        <dbReference type="ARBA" id="ARBA00022932"/>
    </source>
</evidence>
<evidence type="ECO:0000256" key="6">
    <source>
        <dbReference type="ARBA" id="ARBA00022695"/>
    </source>
</evidence>
<dbReference type="FunFam" id="3.30.420.10:FF:000036">
    <property type="entry name" value="DNA polymerase"/>
    <property type="match status" value="1"/>
</dbReference>
<dbReference type="SUPFAM" id="SSF48613">
    <property type="entry name" value="Heme oxygenase-like"/>
    <property type="match status" value="1"/>
</dbReference>
<dbReference type="Gene3D" id="3.40.50.300">
    <property type="entry name" value="P-loop containing nucleotide triphosphate hydrolases"/>
    <property type="match status" value="2"/>
</dbReference>
<keyword evidence="17" id="KW-0539">Nucleus</keyword>
<reference evidence="27" key="1">
    <citation type="journal article" date="2016" name="Genome Announc.">
        <title>Draft genome sequence of Aspergillus niger strain An76.</title>
        <authorList>
            <person name="Gong W."/>
            <person name="Cheng Z."/>
            <person name="Zhang H."/>
            <person name="Liu L."/>
            <person name="Gao P."/>
            <person name="Wang L."/>
        </authorList>
    </citation>
    <scope>NUCLEOTIDE SEQUENCE [LARGE SCALE GENOMIC DNA]</scope>
    <source>
        <strain evidence="27">An76</strain>
    </source>
</reference>
<keyword evidence="4" id="KW-0698">rRNA processing</keyword>
<dbReference type="Gene3D" id="2.40.50.730">
    <property type="match status" value="1"/>
</dbReference>
<evidence type="ECO:0000256" key="16">
    <source>
        <dbReference type="ARBA" id="ARBA00023125"/>
    </source>
</evidence>
<evidence type="ECO:0000313" key="26">
    <source>
        <dbReference type="EMBL" id="GAQ34947.1"/>
    </source>
</evidence>
<keyword evidence="11" id="KW-0378">Hydrolase</keyword>
<dbReference type="FunFam" id="3.40.1190.20:FF:000034">
    <property type="entry name" value="Putative hydroxymethylpyrimidine/ phosphomethylpyrimidine kinase 2"/>
    <property type="match status" value="1"/>
</dbReference>
<dbReference type="InterPro" id="IPR016084">
    <property type="entry name" value="Haem_Oase-like_multi-hlx"/>
</dbReference>
<dbReference type="InterPro" id="IPR004399">
    <property type="entry name" value="HMP/HMP-P_kinase_dom"/>
</dbReference>
<dbReference type="InterPro" id="IPR012337">
    <property type="entry name" value="RNaseH-like_sf"/>
</dbReference>
<dbReference type="InterPro" id="IPR000629">
    <property type="entry name" value="RNA-helicase_DEAD-box_CS"/>
</dbReference>
<dbReference type="GO" id="GO:0003724">
    <property type="term" value="F:RNA helicase activity"/>
    <property type="evidence" value="ECO:0007669"/>
    <property type="project" value="UniProtKB-EC"/>
</dbReference>
<dbReference type="FunFam" id="1.20.910.10:FF:000003">
    <property type="entry name" value="Hydroxymethylpyrimidine/phosphomethylpyrimidine kinase THI20"/>
    <property type="match status" value="1"/>
</dbReference>
<comment type="subcellular location">
    <subcellularLocation>
        <location evidence="1">Nucleus</location>
    </subcellularLocation>
</comment>
<comment type="subunit">
    <text evidence="19">Associates with polysomes.</text>
</comment>
<dbReference type="CDD" id="cd19367">
    <property type="entry name" value="TenA_C_ScTHI20-like"/>
    <property type="match status" value="1"/>
</dbReference>
<feature type="short sequence motif" description="Q motif" evidence="21">
    <location>
        <begin position="2135"/>
        <end position="2163"/>
    </location>
</feature>
<dbReference type="GO" id="GO:0006281">
    <property type="term" value="P:DNA repair"/>
    <property type="evidence" value="ECO:0007669"/>
    <property type="project" value="UniProtKB-ARBA"/>
</dbReference>
<dbReference type="FunFam" id="3.40.50.300:FF:000079">
    <property type="entry name" value="probable ATP-dependent RNA helicase DDX17"/>
    <property type="match status" value="1"/>
</dbReference>
<evidence type="ECO:0000256" key="3">
    <source>
        <dbReference type="ARBA" id="ARBA00022517"/>
    </source>
</evidence>
<dbReference type="InterPro" id="IPR036397">
    <property type="entry name" value="RNaseH_sf"/>
</dbReference>
<evidence type="ECO:0000256" key="11">
    <source>
        <dbReference type="ARBA" id="ARBA00022801"/>
    </source>
</evidence>
<evidence type="ECO:0000256" key="18">
    <source>
        <dbReference type="ARBA" id="ARBA00037752"/>
    </source>
</evidence>
<dbReference type="PaxDb" id="5061-CADANGAP00001712"/>
<keyword evidence="13" id="KW-0862">Zinc</keyword>
<dbReference type="NCBIfam" id="TIGR00592">
    <property type="entry name" value="pol2"/>
    <property type="match status" value="1"/>
</dbReference>
<dbReference type="Pfam" id="PF12254">
    <property type="entry name" value="DNA_pol_alpha_N"/>
    <property type="match status" value="1"/>
</dbReference>
<dbReference type="VEuPathDB" id="FungiDB:M747DRAFT_251858"/>
<dbReference type="GO" id="GO:0003697">
    <property type="term" value="F:single-stranded DNA binding"/>
    <property type="evidence" value="ECO:0007669"/>
    <property type="project" value="TreeGrafter"/>
</dbReference>
<dbReference type="FunFam" id="1.10.3200.20:FF:000002">
    <property type="entry name" value="DNA polymerase"/>
    <property type="match status" value="1"/>
</dbReference>
<dbReference type="CDD" id="cd01169">
    <property type="entry name" value="HMPP_kinase"/>
    <property type="match status" value="1"/>
</dbReference>
<evidence type="ECO:0000256" key="5">
    <source>
        <dbReference type="ARBA" id="ARBA00022679"/>
    </source>
</evidence>
<dbReference type="CDD" id="cd18787">
    <property type="entry name" value="SF2_C_DEAD"/>
    <property type="match status" value="1"/>
</dbReference>
<comment type="similarity">
    <text evidence="2">Belongs to the DNA polymerase type-B family.</text>
</comment>
<dbReference type="SUPFAM" id="SSF53613">
    <property type="entry name" value="Ribokinase-like"/>
    <property type="match status" value="1"/>
</dbReference>
<dbReference type="SUPFAM" id="SSF52540">
    <property type="entry name" value="P-loop containing nucleoside triphosphate hydrolases"/>
    <property type="match status" value="1"/>
</dbReference>
<name>A0A100I549_ASPNG</name>
<evidence type="ECO:0000256" key="21">
    <source>
        <dbReference type="PROSITE-ProRule" id="PRU00552"/>
    </source>
</evidence>
<evidence type="ECO:0000256" key="20">
    <source>
        <dbReference type="ARBA" id="ARBA00047984"/>
    </source>
</evidence>
<dbReference type="VEuPathDB" id="FungiDB:An02g02530"/>
<dbReference type="PROSITE" id="PS51194">
    <property type="entry name" value="HELICASE_CTER"/>
    <property type="match status" value="1"/>
</dbReference>
<dbReference type="EMBL" id="BCMY01000001">
    <property type="protein sequence ID" value="GAQ34947.1"/>
    <property type="molecule type" value="Genomic_DNA"/>
</dbReference>
<dbReference type="Gene3D" id="3.30.420.10">
    <property type="entry name" value="Ribonuclease H-like superfamily/Ribonuclease H"/>
    <property type="match status" value="1"/>
</dbReference>
<evidence type="ECO:0000256" key="2">
    <source>
        <dbReference type="ARBA" id="ARBA00005755"/>
    </source>
</evidence>
<evidence type="ECO:0000259" key="24">
    <source>
        <dbReference type="PROSITE" id="PS51194"/>
    </source>
</evidence>
<dbReference type="GO" id="GO:0006272">
    <property type="term" value="P:leading strand elongation"/>
    <property type="evidence" value="ECO:0007669"/>
    <property type="project" value="TreeGrafter"/>
</dbReference>
<dbReference type="VEuPathDB" id="FungiDB:M747DRAFT_291947"/>
<feature type="compositionally biased region" description="Basic and acidic residues" evidence="22">
    <location>
        <begin position="99"/>
        <end position="109"/>
    </location>
</feature>
<dbReference type="GO" id="GO:0003887">
    <property type="term" value="F:DNA-directed DNA polymerase activity"/>
    <property type="evidence" value="ECO:0007669"/>
    <property type="project" value="UniProtKB-KW"/>
</dbReference>
<dbReference type="FunFam" id="3.40.50.300:FF:000008">
    <property type="entry name" value="ATP-dependent RNA helicase RhlB"/>
    <property type="match status" value="1"/>
</dbReference>
<keyword evidence="8" id="KW-0479">Metal-binding</keyword>
<feature type="region of interest" description="Disordered" evidence="22">
    <location>
        <begin position="274"/>
        <end position="305"/>
    </location>
</feature>
<dbReference type="InterPro" id="IPR023211">
    <property type="entry name" value="DNA_pol_palm_dom_sf"/>
</dbReference>
<dbReference type="InterPro" id="IPR001650">
    <property type="entry name" value="Helicase_C-like"/>
</dbReference>
<keyword evidence="5" id="KW-0808">Transferase</keyword>
<dbReference type="InterPro" id="IPR014001">
    <property type="entry name" value="Helicase_ATP-bd"/>
</dbReference>
<dbReference type="GO" id="GO:0008972">
    <property type="term" value="F:phosphomethylpyrimidine kinase activity"/>
    <property type="evidence" value="ECO:0007669"/>
    <property type="project" value="InterPro"/>
</dbReference>
<dbReference type="InterPro" id="IPR013749">
    <property type="entry name" value="PM/HMP-P_kinase-1"/>
</dbReference>
<dbReference type="Pfam" id="PF03070">
    <property type="entry name" value="TENA_THI-4"/>
    <property type="match status" value="1"/>
</dbReference>
<feature type="region of interest" description="Disordered" evidence="22">
    <location>
        <begin position="2536"/>
        <end position="2559"/>
    </location>
</feature>
<dbReference type="InterPro" id="IPR004305">
    <property type="entry name" value="Thiaminase-2/PQQC"/>
</dbReference>
<comment type="function">
    <text evidence="18">ATP-dependent RNA helicase involved nonsense-mediated mRNA decay and ribosome biogenesis through rRNA processing.</text>
</comment>
<feature type="compositionally biased region" description="Acidic residues" evidence="22">
    <location>
        <begin position="56"/>
        <end position="65"/>
    </location>
</feature>
<sequence length="2559" mass="284875">MSASRAKLAELRALRAAGKKRLSTYEVEEQGDIYEEVDDEGYKKIIRNRLDQDDFVVDDNGEGYADDGREVWNERTADYGDSESEDDGLPARGKAAKRKREEEKQRQEKINNGISKYFSSGAAPSAPKPKPVATAEDDAFMADLLGEVDTNVVPHRVPTRNIVKTEARRKVRILSPPLADRTRREKPIKRDENSDPVSPVKDQSEVNFDDDDGALPGMDDDDVPMSDPMPSSPISKAVERKSTTTPVKVEEFDDDDNDIMEIAEVTGQNDAKATSVNMAGSRPPPKLKRESTPPLASSSPTKPMPEVDASWNNVRSKLNVLSSPASSEMRSFGKLRAQDVVEEDGSLRMFWLDFTEVNGSLCLFGKVKNKQNGSYASAFVKIDNILRKLYFLPREYRHKNGRDTDEEVDMEDVYHEVDGMMSRLKVGMHKMKPCTRKYAFELPGVPKETEYLKLFYPYDKSPLPMDVKGETFSHVFGTNTSLFEQFVLWKNIMGPCWLKIEEADFTAVNNASWCKFECQAAKPALISPVPDSENLEAPPLTLMSLSFRTQLNVKENKQEILVASARVYENVSLTDTTPPERLPCKTFTVMRPAGSSYPMHFEAETRKQRGTFMLEKSEQFLLSKFLALFEKMDPDVLMGHQLQEVDLSILLSRLREKKTPGWHRLGRLKRGDWPKNFNRGGGFFAERHLIAGRLMCDVANDMGKSLMMKCQSWSLTEMCDLYLGKENARQELDCEAALKTWATTKDGLMNFVNHCDADTYFIAALVLRLQMLPLTKVLTNIAGNSWARTLSGTRAERNEYILLHEFHRNKYICPDKYSSKLLKAEEKMQEGDDDESADKKKKDKYKGGLVFEPEKGLYDKFILVMDFNSLYPSIIQEYNICFTTVERTATADNDKEEKVPEVPTSDQEQGILPKLIATLVGRRREVKKLMKDKRATPEQLALWDTKQLAFKLTANSMYGCLGYTQSRFYARPLAMLTTFKGREILRSTKELAESKQLRVIYGDTDSVMINTNMDTISDALKVGDEFKKSVNERYRLLEIDIDNVFRRLLLHAKKKYAAINMTEVDGKYVDKLEVKGLDMKRREYCSLSKEVSQKLLNEVLSGEDQEVVLNRVHDYLRELAEKMREYSVPVQKYVIYTKLSKRPEEYPNKESMPPVQVALRELARGKTVRPNDVISYVVTNGDAETSSLAPAKRSYTPQDVMKPDSGLKPDIEFYLLKQIFPPIERLCAPIPGTDAVRLAECLGLDVRKYQINSSSGSNQQNADIFPLESQIPDSVRFENATRLTLTCRFCKEKSVFEGLAQSTHMCTANGVVCPNQACQKTFSVLTIVAQLESQIRAQTSKYYEGWLVCDDTACGNRTRQISVYGHRCLGPRGHAEGCLGRMTYEYSEKQMYNQLLYFAGLWDVDKARKAAEKEPTGEKKDSVTALAEFNRIRFGTIKGVVDAYLKNPAPPPIKTGTFSARRCLPPSTSPFTCSLFVFPDFWRPGLPQLIPLDIPGIPLVTAVMSVARVLVIAGSDSSGGAGLEADQRVLAAHGCYALTATTGLTAQNTLGVQDIFVVPAEFVKKQINAGLEDVGADVVKLGMLSSAETIDVIAEALTVHQVPAVVLDPVALPCVTCGSRLLPEAAIKGLRTKLLPLTTVLTPNIPEAVLLLKDAGVDVPEPTDLPGLIQLAKQVCSLGSKGVLLKGGHLPLTGDNRTAQNHEQASKVIDVFFDGEDITLFETDYLISKNTHGTGCSLASAISANLAHGKDMRRAVQSAVRFVEAGIKTSIDLGKGSGPINHFHSFYCLPFSPGHFVEYALDRPDVQPAWKRFTEHEFVKRMGDGTLSEERFKSYLVQDYLYLVQFARSNALASYKAGDMESIAASAKIVLHIQRETALHLDYCASFGLSKEQMESTPETIACTAYGRYILDIGQSQDWLALQVALAPCLLGYGAIAQRLYSDKESLREGNRYWKWIENYVAEDYTEAVRLGSELLETHMRQVSPSRVEELIKIFIRATELEISFWDMGLGGKHFSRNGGGGGGYGNGNGYSNGGGYGGGGGGGYGGGGYGGGGYGGGGYGGRGGGAGGAGGDRMSNLGSGLKKQEWDLDSLPKFEKSFYKEHADVAERSQRDVDEFRKKHEMAVQGRNVPRPVETFDEAGFPQYVLSEVKAQGFDRPTAIQSQGWPMALSGRDVVGIAETGSGKTLTYCLPAIVHINAQPLLAPGDGPIVLILAPTRELAVQIQAEISKFGKSSRIRNTCVYGGVPKGPQIRDLSRGVEVCIATPGRLIDMLEAGRTNLRRVTYLVLDEADRMLDMGFEPQIRKIISQIRPDRQTCMWSATWPKEVRQLASDFLNDYIQVNIGSMDLSANHRITQIVEVVSDFEKRDKMIKHLEKIMENRGNKCLIFTGTKRIADEITRFLRQDGWPALSIHGDKQQQERDWVLNEFKTGKSPIMVATDVASRGIDVRDITHVLNYDYPNNSEDYVHRIGRTGRAGAKGTAITFFTTDNSKQARDLVTILTEAKQQIDPRLAEMVRYSGGGGHGHGGYGRWGGRGGGRGRGNHFTASNAAPLGGNRRW</sequence>
<feature type="domain" description="Helicase C-terminal" evidence="24">
    <location>
        <begin position="2369"/>
        <end position="2516"/>
    </location>
</feature>
<dbReference type="SUPFAM" id="SSF53098">
    <property type="entry name" value="Ribonuclease H-like"/>
    <property type="match status" value="1"/>
</dbReference>
<dbReference type="InterPro" id="IPR017964">
    <property type="entry name" value="DNA-dir_DNA_pol_B_CS"/>
</dbReference>
<dbReference type="Proteomes" id="UP000068243">
    <property type="component" value="Unassembled WGS sequence"/>
</dbReference>
<dbReference type="PRINTS" id="PR00106">
    <property type="entry name" value="DNAPOLB"/>
</dbReference>
<dbReference type="Gene3D" id="1.10.132.60">
    <property type="entry name" value="DNA polymerase family B, C-terminal domain"/>
    <property type="match status" value="1"/>
</dbReference>
<keyword evidence="15" id="KW-0239">DNA-directed DNA polymerase</keyword>
<dbReference type="GO" id="GO:0006364">
    <property type="term" value="P:rRNA processing"/>
    <property type="evidence" value="ECO:0007669"/>
    <property type="project" value="UniProtKB-KW"/>
</dbReference>
<dbReference type="VEuPathDB" id="FungiDB:An02g02510"/>
<dbReference type="CDD" id="cd05776">
    <property type="entry name" value="DNA_polB_alpha_exo"/>
    <property type="match status" value="1"/>
</dbReference>
<dbReference type="PROSITE" id="PS51195">
    <property type="entry name" value="Q_MOTIF"/>
    <property type="match status" value="1"/>
</dbReference>
<dbReference type="FunFam" id="3.30.70.2820:FF:000001">
    <property type="entry name" value="DNA polymerase"/>
    <property type="match status" value="1"/>
</dbReference>
<dbReference type="SMART" id="SM00490">
    <property type="entry name" value="HELICc"/>
    <property type="match status" value="1"/>
</dbReference>
<evidence type="ECO:0000256" key="12">
    <source>
        <dbReference type="ARBA" id="ARBA00022806"/>
    </source>
</evidence>
<evidence type="ECO:0000256" key="8">
    <source>
        <dbReference type="ARBA" id="ARBA00022723"/>
    </source>
</evidence>
<feature type="region of interest" description="Disordered" evidence="22">
    <location>
        <begin position="56"/>
        <end position="134"/>
    </location>
</feature>
<evidence type="ECO:0000256" key="7">
    <source>
        <dbReference type="ARBA" id="ARBA00022705"/>
    </source>
</evidence>
<dbReference type="Gene3D" id="3.40.1190.20">
    <property type="match status" value="1"/>
</dbReference>
<dbReference type="VEuPathDB" id="FungiDB:ASPNIDRAFT2_206569"/>
<dbReference type="Pfam" id="PF00270">
    <property type="entry name" value="DEAD"/>
    <property type="match status" value="1"/>
</dbReference>
<feature type="region of interest" description="Disordered" evidence="22">
    <location>
        <begin position="163"/>
        <end position="245"/>
    </location>
</feature>
<dbReference type="GO" id="GO:0008270">
    <property type="term" value="F:zinc ion binding"/>
    <property type="evidence" value="ECO:0007669"/>
    <property type="project" value="UniProtKB-KW"/>
</dbReference>
<organism evidence="26 27">
    <name type="scientific">Aspergillus niger</name>
    <dbReference type="NCBI Taxonomy" id="5061"/>
    <lineage>
        <taxon>Eukaryota</taxon>
        <taxon>Fungi</taxon>
        <taxon>Dikarya</taxon>
        <taxon>Ascomycota</taxon>
        <taxon>Pezizomycotina</taxon>
        <taxon>Eurotiomycetes</taxon>
        <taxon>Eurotiomycetidae</taxon>
        <taxon>Eurotiales</taxon>
        <taxon>Aspergillaceae</taxon>
        <taxon>Aspergillus</taxon>
        <taxon>Aspergillus subgen. Circumdati</taxon>
    </lineage>
</organism>
<feature type="compositionally biased region" description="Acidic residues" evidence="22">
    <location>
        <begin position="207"/>
        <end position="224"/>
    </location>
</feature>
<dbReference type="OMA" id="RTAQNHE"/>
<keyword evidence="6" id="KW-0548">Nucleotidyltransferase</keyword>
<dbReference type="PANTHER" id="PTHR45861">
    <property type="entry name" value="DNA POLYMERASE ALPHA CATALYTIC SUBUNIT"/>
    <property type="match status" value="1"/>
</dbReference>
<keyword evidence="10" id="KW-0863">Zinc-finger</keyword>
<dbReference type="CDD" id="cd05532">
    <property type="entry name" value="POLBc_alpha"/>
    <property type="match status" value="1"/>
</dbReference>
<dbReference type="Gene3D" id="1.10.3200.20">
    <property type="entry name" value="DNA Polymerase alpha, zinc finger"/>
    <property type="match status" value="1"/>
</dbReference>
<comment type="catalytic activity">
    <reaction evidence="20">
        <text>ATP + H2O = ADP + phosphate + H(+)</text>
        <dbReference type="Rhea" id="RHEA:13065"/>
        <dbReference type="ChEBI" id="CHEBI:15377"/>
        <dbReference type="ChEBI" id="CHEBI:15378"/>
        <dbReference type="ChEBI" id="CHEBI:30616"/>
        <dbReference type="ChEBI" id="CHEBI:43474"/>
        <dbReference type="ChEBI" id="CHEBI:456216"/>
        <dbReference type="EC" id="3.6.4.13"/>
    </reaction>
</comment>
<evidence type="ECO:0000259" key="25">
    <source>
        <dbReference type="PROSITE" id="PS51195"/>
    </source>
</evidence>
<dbReference type="SMART" id="SM00486">
    <property type="entry name" value="POLBc"/>
    <property type="match status" value="1"/>
</dbReference>
<dbReference type="GO" id="GO:0050334">
    <property type="term" value="F:thiaminase activity"/>
    <property type="evidence" value="ECO:0007669"/>
    <property type="project" value="InterPro"/>
</dbReference>
<dbReference type="InterPro" id="IPR042087">
    <property type="entry name" value="DNA_pol_B_thumb"/>
</dbReference>